<organism evidence="10 11">
    <name type="scientific">Dictyobacter arantiisoli</name>
    <dbReference type="NCBI Taxonomy" id="2014874"/>
    <lineage>
        <taxon>Bacteria</taxon>
        <taxon>Bacillati</taxon>
        <taxon>Chloroflexota</taxon>
        <taxon>Ktedonobacteria</taxon>
        <taxon>Ktedonobacterales</taxon>
        <taxon>Dictyobacteraceae</taxon>
        <taxon>Dictyobacter</taxon>
    </lineage>
</organism>
<dbReference type="PANTHER" id="PTHR48020:SF12">
    <property type="entry name" value="PROTON MYO-INOSITOL COTRANSPORTER"/>
    <property type="match status" value="1"/>
</dbReference>
<gene>
    <name evidence="10" type="ORF">KDI_23860</name>
</gene>
<dbReference type="Gene3D" id="1.20.1250.20">
    <property type="entry name" value="MFS general substrate transporter like domains"/>
    <property type="match status" value="1"/>
</dbReference>
<evidence type="ECO:0000256" key="4">
    <source>
        <dbReference type="ARBA" id="ARBA00022692"/>
    </source>
</evidence>
<dbReference type="GO" id="GO:0022857">
    <property type="term" value="F:transmembrane transporter activity"/>
    <property type="evidence" value="ECO:0007669"/>
    <property type="project" value="InterPro"/>
</dbReference>
<feature type="transmembrane region" description="Helical" evidence="8">
    <location>
        <begin position="55"/>
        <end position="72"/>
    </location>
</feature>
<dbReference type="RefSeq" id="WP_149401796.1">
    <property type="nucleotide sequence ID" value="NZ_BIXY01000031.1"/>
</dbReference>
<proteinExistence type="inferred from homology"/>
<feature type="transmembrane region" description="Helical" evidence="8">
    <location>
        <begin position="249"/>
        <end position="273"/>
    </location>
</feature>
<reference evidence="10 11" key="1">
    <citation type="submission" date="2019-01" db="EMBL/GenBank/DDBJ databases">
        <title>Draft genome sequence of Dictyobacter sp. Uno17.</title>
        <authorList>
            <person name="Wang C.M."/>
            <person name="Zheng Y."/>
            <person name="Sakai Y."/>
            <person name="Abe K."/>
            <person name="Yokota A."/>
            <person name="Yabe S."/>
        </authorList>
    </citation>
    <scope>NUCLEOTIDE SEQUENCE [LARGE SCALE GENOMIC DNA]</scope>
    <source>
        <strain evidence="10 11">Uno17</strain>
    </source>
</reference>
<dbReference type="PANTHER" id="PTHR48020">
    <property type="entry name" value="PROTON MYO-INOSITOL COTRANSPORTER"/>
    <property type="match status" value="1"/>
</dbReference>
<evidence type="ECO:0000259" key="9">
    <source>
        <dbReference type="PROSITE" id="PS50850"/>
    </source>
</evidence>
<feature type="transmembrane region" description="Helical" evidence="8">
    <location>
        <begin position="141"/>
        <end position="164"/>
    </location>
</feature>
<accession>A0A5A5TBL8</accession>
<evidence type="ECO:0000256" key="8">
    <source>
        <dbReference type="SAM" id="Phobius"/>
    </source>
</evidence>
<dbReference type="InterPro" id="IPR050814">
    <property type="entry name" value="Myo-inositol_Transporter"/>
</dbReference>
<dbReference type="EMBL" id="BIXY01000031">
    <property type="protein sequence ID" value="GCF08822.1"/>
    <property type="molecule type" value="Genomic_DNA"/>
</dbReference>
<comment type="caution">
    <text evidence="10">The sequence shown here is derived from an EMBL/GenBank/DDBJ whole genome shotgun (WGS) entry which is preliminary data.</text>
</comment>
<keyword evidence="4 8" id="KW-0812">Transmembrane</keyword>
<evidence type="ECO:0000256" key="1">
    <source>
        <dbReference type="ARBA" id="ARBA00004651"/>
    </source>
</evidence>
<dbReference type="PRINTS" id="PR00171">
    <property type="entry name" value="SUGRTRNSPORT"/>
</dbReference>
<comment type="subcellular location">
    <subcellularLocation>
        <location evidence="1">Cell membrane</location>
        <topology evidence="1">Multi-pass membrane protein</topology>
    </subcellularLocation>
</comment>
<evidence type="ECO:0000313" key="10">
    <source>
        <dbReference type="EMBL" id="GCF08822.1"/>
    </source>
</evidence>
<dbReference type="InterPro" id="IPR003663">
    <property type="entry name" value="Sugar/inositol_transpt"/>
</dbReference>
<keyword evidence="5 8" id="KW-1133">Transmembrane helix</keyword>
<dbReference type="InterPro" id="IPR005829">
    <property type="entry name" value="Sugar_transporter_CS"/>
</dbReference>
<feature type="transmembrane region" description="Helical" evidence="8">
    <location>
        <begin position="346"/>
        <end position="369"/>
    </location>
</feature>
<comment type="similarity">
    <text evidence="2 7">Belongs to the major facilitator superfamily. Sugar transporter (TC 2.A.1.1) family.</text>
</comment>
<evidence type="ECO:0000256" key="7">
    <source>
        <dbReference type="RuleBase" id="RU003346"/>
    </source>
</evidence>
<dbReference type="InterPro" id="IPR020846">
    <property type="entry name" value="MFS_dom"/>
</dbReference>
<keyword evidence="11" id="KW-1185">Reference proteome</keyword>
<evidence type="ECO:0000256" key="5">
    <source>
        <dbReference type="ARBA" id="ARBA00022989"/>
    </source>
</evidence>
<evidence type="ECO:0000256" key="3">
    <source>
        <dbReference type="ARBA" id="ARBA00022448"/>
    </source>
</evidence>
<feature type="transmembrane region" description="Helical" evidence="8">
    <location>
        <begin position="108"/>
        <end position="129"/>
    </location>
</feature>
<dbReference type="Pfam" id="PF00083">
    <property type="entry name" value="Sugar_tr"/>
    <property type="match status" value="1"/>
</dbReference>
<dbReference type="GO" id="GO:0005886">
    <property type="term" value="C:plasma membrane"/>
    <property type="evidence" value="ECO:0007669"/>
    <property type="project" value="UniProtKB-SubCell"/>
</dbReference>
<dbReference type="AlphaFoldDB" id="A0A5A5TBL8"/>
<dbReference type="OrthoDB" id="9783823at2"/>
<feature type="transmembrane region" description="Helical" evidence="8">
    <location>
        <begin position="84"/>
        <end position="102"/>
    </location>
</feature>
<feature type="transmembrane region" description="Helical" evidence="8">
    <location>
        <begin position="170"/>
        <end position="192"/>
    </location>
</feature>
<dbReference type="PROSITE" id="PS50850">
    <property type="entry name" value="MFS"/>
    <property type="match status" value="1"/>
</dbReference>
<feature type="transmembrane region" description="Helical" evidence="8">
    <location>
        <begin position="389"/>
        <end position="409"/>
    </location>
</feature>
<dbReference type="PROSITE" id="PS00217">
    <property type="entry name" value="SUGAR_TRANSPORT_2"/>
    <property type="match status" value="1"/>
</dbReference>
<evidence type="ECO:0000313" key="11">
    <source>
        <dbReference type="Proteomes" id="UP000322530"/>
    </source>
</evidence>
<keyword evidence="6 8" id="KW-0472">Membrane</keyword>
<name>A0A5A5TBL8_9CHLR</name>
<evidence type="ECO:0000256" key="2">
    <source>
        <dbReference type="ARBA" id="ARBA00010992"/>
    </source>
</evidence>
<dbReference type="FunFam" id="1.20.1250.20:FF:000134">
    <property type="entry name" value="MFS sugar transporter protein"/>
    <property type="match status" value="1"/>
</dbReference>
<feature type="transmembrane region" description="Helical" evidence="8">
    <location>
        <begin position="415"/>
        <end position="433"/>
    </location>
</feature>
<keyword evidence="3 7" id="KW-0813">Transport</keyword>
<protein>
    <submittedName>
        <fullName evidence="10">MFS transporter</fullName>
    </submittedName>
</protein>
<dbReference type="InterPro" id="IPR005828">
    <property type="entry name" value="MFS_sugar_transport-like"/>
</dbReference>
<feature type="transmembrane region" description="Helical" evidence="8">
    <location>
        <begin position="12"/>
        <end position="35"/>
    </location>
</feature>
<dbReference type="Proteomes" id="UP000322530">
    <property type="component" value="Unassembled WGS sequence"/>
</dbReference>
<dbReference type="PROSITE" id="PS00216">
    <property type="entry name" value="SUGAR_TRANSPORT_1"/>
    <property type="match status" value="1"/>
</dbReference>
<dbReference type="NCBIfam" id="TIGR00879">
    <property type="entry name" value="SP"/>
    <property type="match status" value="1"/>
</dbReference>
<evidence type="ECO:0000256" key="6">
    <source>
        <dbReference type="ARBA" id="ARBA00023136"/>
    </source>
</evidence>
<feature type="transmembrane region" description="Helical" evidence="8">
    <location>
        <begin position="285"/>
        <end position="310"/>
    </location>
</feature>
<dbReference type="SUPFAM" id="SSF103473">
    <property type="entry name" value="MFS general substrate transporter"/>
    <property type="match status" value="1"/>
</dbReference>
<feature type="domain" description="Major facilitator superfamily (MFS) profile" evidence="9">
    <location>
        <begin position="17"/>
        <end position="437"/>
    </location>
</feature>
<sequence length="469" mass="49924">MEQANPRPQKQLSVYFITCVAALGGLLFGYDTGVISGAQLFLVQTFSLNSQQQELAVSCVLVGAIIGAVITGKINDAIGRKKTLLGLGILFTIGAILTAIAPNFVLFLLFRLIVGIGIGSASSVVPTYISEMSPFQIRGKLVTFYQLAVTIGIALSYGVDLYFAHLGMGWPPMFASAAIPGVLLTVGILMSLETPRWYASKGRWDDARGVLERIQGADPDFELNEIHSSLSIDQQKGRLADLFGPGLRWALLVGVGLAVLQQFVGVNTVIYYAPTIFQSVGVSSASSAILATSVVGIVNVLATIVALFLVDKAGRRILLIAGCIGMIIGLGLLGAVFAIGPTHASLVTLIALMIYIIAFAISMGPVFWLMSAEIFPTKVRAAGASTCSFSNWVANFLVSVTFLTLINGLGSAGTFWLYGIIGVLTLVFCITLVPETKGKTLEQIEGYWMNNRHWVPSTQHTPLSTGHGD</sequence>
<dbReference type="InterPro" id="IPR036259">
    <property type="entry name" value="MFS_trans_sf"/>
</dbReference>
<feature type="transmembrane region" description="Helical" evidence="8">
    <location>
        <begin position="317"/>
        <end position="340"/>
    </location>
</feature>